<proteinExistence type="predicted"/>
<dbReference type="EMBL" id="JAVLVU010000001">
    <property type="protein sequence ID" value="MDT3403955.1"/>
    <property type="molecule type" value="Genomic_DNA"/>
</dbReference>
<gene>
    <name evidence="1" type="ORF">QE417_003027</name>
</gene>
<name>A0ABU3GZ57_9SPHI</name>
<accession>A0ABU3GZ57</accession>
<protein>
    <submittedName>
        <fullName evidence="1">Uncharacterized protein</fullName>
    </submittedName>
</protein>
<keyword evidence="2" id="KW-1185">Reference proteome</keyword>
<sequence>MYYRTKSKQLRQATQNLIHSGFNPENGKLMVTLENEIAELKSVLQADAEFIEADKVLIEADKDLIESLNDSIKAQDDLIAAQKSQILAYSEYSDAILNSLIALGSDYVRNYNFSSHTLYNVEMDNLTQKHLKGEISDKDKFNGVNEIIIRYTTF</sequence>
<comment type="caution">
    <text evidence="1">The sequence shown here is derived from an EMBL/GenBank/DDBJ whole genome shotgun (WGS) entry which is preliminary data.</text>
</comment>
<organism evidence="1 2">
    <name type="scientific">Mucilaginibacter terrae</name>
    <dbReference type="NCBI Taxonomy" id="1955052"/>
    <lineage>
        <taxon>Bacteria</taxon>
        <taxon>Pseudomonadati</taxon>
        <taxon>Bacteroidota</taxon>
        <taxon>Sphingobacteriia</taxon>
        <taxon>Sphingobacteriales</taxon>
        <taxon>Sphingobacteriaceae</taxon>
        <taxon>Mucilaginibacter</taxon>
    </lineage>
</organism>
<dbReference type="Proteomes" id="UP001258315">
    <property type="component" value="Unassembled WGS sequence"/>
</dbReference>
<reference evidence="2" key="1">
    <citation type="submission" date="2023-07" db="EMBL/GenBank/DDBJ databases">
        <title>Functional and genomic diversity of the sorghum phyllosphere microbiome.</title>
        <authorList>
            <person name="Shade A."/>
        </authorList>
    </citation>
    <scope>NUCLEOTIDE SEQUENCE [LARGE SCALE GENOMIC DNA]</scope>
    <source>
        <strain evidence="2">SORGH_AS_0422</strain>
    </source>
</reference>
<evidence type="ECO:0000313" key="2">
    <source>
        <dbReference type="Proteomes" id="UP001258315"/>
    </source>
</evidence>
<dbReference type="RefSeq" id="WP_311951299.1">
    <property type="nucleotide sequence ID" value="NZ_JAVLVU010000001.1"/>
</dbReference>
<evidence type="ECO:0000313" key="1">
    <source>
        <dbReference type="EMBL" id="MDT3403955.1"/>
    </source>
</evidence>